<evidence type="ECO:0000313" key="2">
    <source>
        <dbReference type="Proteomes" id="UP000001699"/>
    </source>
</evidence>
<dbReference type="Proteomes" id="UP000001699">
    <property type="component" value="Unassembled WGS sequence"/>
</dbReference>
<gene>
    <name evidence="1" type="ORF">AFUB_023090</name>
</gene>
<dbReference type="SMR" id="B0XVX0"/>
<dbReference type="AlphaFoldDB" id="B0XVX0"/>
<organism evidence="1 2">
    <name type="scientific">Aspergillus fumigatus (strain CBS 144.89 / FGSC A1163 / CEA10)</name>
    <name type="common">Neosartorya fumigata</name>
    <dbReference type="NCBI Taxonomy" id="451804"/>
    <lineage>
        <taxon>Eukaryota</taxon>
        <taxon>Fungi</taxon>
        <taxon>Dikarya</taxon>
        <taxon>Ascomycota</taxon>
        <taxon>Pezizomycotina</taxon>
        <taxon>Eurotiomycetes</taxon>
        <taxon>Eurotiomycetidae</taxon>
        <taxon>Eurotiales</taxon>
        <taxon>Aspergillaceae</taxon>
        <taxon>Aspergillus</taxon>
        <taxon>Aspergillus subgen. Fumigati</taxon>
    </lineage>
</organism>
<name>B0XVX0_ASPFC</name>
<keyword evidence="2" id="KW-1185">Reference proteome</keyword>
<protein>
    <submittedName>
        <fullName evidence="1">Alkaline lipase, putative</fullName>
    </submittedName>
</protein>
<dbReference type="OrthoDB" id="426718at2759"/>
<dbReference type="VEuPathDB" id="FungiDB:AFUB_023090"/>
<dbReference type="HOGENOM" id="CLU_032957_1_1_1"/>
<dbReference type="EMBL" id="DS499595">
    <property type="protein sequence ID" value="EDP54253.1"/>
    <property type="molecule type" value="Genomic_DNA"/>
</dbReference>
<sequence length="247" mass="27555">MDSSTFANSQRAAELSSEANTGCVASAFDVTITKQIYNLGYIGYSMAKKSIAVVMRGSTTATDILNDVDTIQVTTTLAGVSLPSSVTIMNGVYRSWAAVTTKSSPMTLAWWSPDARRCLVSLWRRSSQLRRSEAMRSRHFQLATRHLPTLALRRTGTRIRGNNANDGVPNMYVTTPYNFAHYGIYFGHYKCSGERDPQGVESRFISSDVALYRALCRFTAEVFAGWKNEDRVHGCEEQEGVFRFDLI</sequence>
<evidence type="ECO:0000313" key="1">
    <source>
        <dbReference type="EMBL" id="EDP54253.1"/>
    </source>
</evidence>
<reference evidence="1 2" key="1">
    <citation type="journal article" date="2008" name="PLoS Genet.">
        <title>Genomic islands in the pathogenic filamentous fungus Aspergillus fumigatus.</title>
        <authorList>
            <person name="Fedorova N.D."/>
            <person name="Khaldi N."/>
            <person name="Joardar V.S."/>
            <person name="Maiti R."/>
            <person name="Amedeo P."/>
            <person name="Anderson M.J."/>
            <person name="Crabtree J."/>
            <person name="Silva J.C."/>
            <person name="Badger J.H."/>
            <person name="Albarraq A."/>
            <person name="Angiuoli S."/>
            <person name="Bussey H."/>
            <person name="Bowyer P."/>
            <person name="Cotty P.J."/>
            <person name="Dyer P.S."/>
            <person name="Egan A."/>
            <person name="Galens K."/>
            <person name="Fraser-Liggett C.M."/>
            <person name="Haas B.J."/>
            <person name="Inman J.M."/>
            <person name="Kent R."/>
            <person name="Lemieux S."/>
            <person name="Malavazi I."/>
            <person name="Orvis J."/>
            <person name="Roemer T."/>
            <person name="Ronning C.M."/>
            <person name="Sundaram J.P."/>
            <person name="Sutton G."/>
            <person name="Turner G."/>
            <person name="Venter J.C."/>
            <person name="White O.R."/>
            <person name="Whitty B.R."/>
            <person name="Youngman P."/>
            <person name="Wolfe K.H."/>
            <person name="Goldman G.H."/>
            <person name="Wortman J.R."/>
            <person name="Jiang B."/>
            <person name="Denning D.W."/>
            <person name="Nierman W.C."/>
        </authorList>
    </citation>
    <scope>NUCLEOTIDE SEQUENCE [LARGE SCALE GENOMIC DNA]</scope>
    <source>
        <strain evidence="2">CBS 144.89 / FGSC A1163 / CEA10</strain>
    </source>
</reference>
<dbReference type="InterPro" id="IPR029058">
    <property type="entry name" value="AB_hydrolase_fold"/>
</dbReference>
<accession>B0XVX0</accession>
<dbReference type="Gene3D" id="3.40.50.1820">
    <property type="entry name" value="alpha/beta hydrolase"/>
    <property type="match status" value="1"/>
</dbReference>
<proteinExistence type="predicted"/>